<evidence type="ECO:0008006" key="3">
    <source>
        <dbReference type="Google" id="ProtNLM"/>
    </source>
</evidence>
<sequence>MQKSLAYIENATGLKGSPAAFNEPLAHAGHYAVFPRVATKGNGHVIYGEILPNGERYLYDAQTGKTMSWEEMLKTYSGGAKTFLLKGN</sequence>
<comment type="caution">
    <text evidence="1">The sequence shown here is derived from an EMBL/GenBank/DDBJ whole genome shotgun (WGS) entry which is preliminary data.</text>
</comment>
<dbReference type="Proteomes" id="UP000650424">
    <property type="component" value="Unassembled WGS sequence"/>
</dbReference>
<dbReference type="RefSeq" id="WP_186948406.1">
    <property type="nucleotide sequence ID" value="NZ_JACOGF010000008.1"/>
</dbReference>
<evidence type="ECO:0000313" key="1">
    <source>
        <dbReference type="EMBL" id="MBC3919143.1"/>
    </source>
</evidence>
<accession>A0ABR6ZTH4</accession>
<name>A0ABR6ZTH4_9BURK</name>
<proteinExistence type="predicted"/>
<organism evidence="1 2">
    <name type="scientific">Undibacterium hunanense</name>
    <dbReference type="NCBI Taxonomy" id="2762292"/>
    <lineage>
        <taxon>Bacteria</taxon>
        <taxon>Pseudomonadati</taxon>
        <taxon>Pseudomonadota</taxon>
        <taxon>Betaproteobacteria</taxon>
        <taxon>Burkholderiales</taxon>
        <taxon>Oxalobacteraceae</taxon>
        <taxon>Undibacterium</taxon>
    </lineage>
</organism>
<protein>
    <recommendedName>
        <fullName evidence="3">Peptidase C39-like domain-containing protein</fullName>
    </recommendedName>
</protein>
<reference evidence="1 2" key="1">
    <citation type="submission" date="2020-08" db="EMBL/GenBank/DDBJ databases">
        <title>Novel species isolated from subtropical streams in China.</title>
        <authorList>
            <person name="Lu H."/>
        </authorList>
    </citation>
    <scope>NUCLEOTIDE SEQUENCE [LARGE SCALE GENOMIC DNA]</scope>
    <source>
        <strain evidence="1 2">CY18W</strain>
    </source>
</reference>
<keyword evidence="2" id="KW-1185">Reference proteome</keyword>
<evidence type="ECO:0000313" key="2">
    <source>
        <dbReference type="Proteomes" id="UP000650424"/>
    </source>
</evidence>
<dbReference type="EMBL" id="JACOGF010000008">
    <property type="protein sequence ID" value="MBC3919143.1"/>
    <property type="molecule type" value="Genomic_DNA"/>
</dbReference>
<gene>
    <name evidence="1" type="ORF">H8L32_16750</name>
</gene>